<dbReference type="Gene3D" id="3.40.50.1820">
    <property type="entry name" value="alpha/beta hydrolase"/>
    <property type="match status" value="1"/>
</dbReference>
<sequence>MNKTLKRILKFLLVNCILFITASFILIYWPIPQKKNIKNYDYSSIDTTSNKFLENAEEMWIKTRNGQALFSRIYHSETKTVCILIHGSGTESRYLADLSKSLADKNHALVITPDLRAHGRNFSNQTDIQYIGQLEDDIEDIIIYAKKKLSAEKIILAGHSSGGGLVLRYLGNNKLIQKIDKAIMIAPYLGHNSPTVKPNSGGWVTVAVKRWIGISMLHFFGIKMFNKMPVLFFNRPKAYNDHLQVASYSYQMAINFAPKNFDNDISNLKIKSLVIIGENDESFYPHRFTEVFKPVENLVKTTIIPNANHLDITKNDQTILEITNWIQE</sequence>
<dbReference type="SUPFAM" id="SSF53474">
    <property type="entry name" value="alpha/beta-Hydrolases"/>
    <property type="match status" value="1"/>
</dbReference>
<proteinExistence type="predicted"/>
<evidence type="ECO:0000313" key="3">
    <source>
        <dbReference type="EMBL" id="ALJ05211.1"/>
    </source>
</evidence>
<dbReference type="InterPro" id="IPR051044">
    <property type="entry name" value="MAG_DAG_Lipase"/>
</dbReference>
<evidence type="ECO:0000256" key="1">
    <source>
        <dbReference type="SAM" id="Phobius"/>
    </source>
</evidence>
<dbReference type="Pfam" id="PF12146">
    <property type="entry name" value="Hydrolase_4"/>
    <property type="match status" value="1"/>
</dbReference>
<accession>A0A0P0CL97</accession>
<feature type="domain" description="Serine aminopeptidase S33" evidence="2">
    <location>
        <begin position="77"/>
        <end position="296"/>
    </location>
</feature>
<dbReference type="KEGG" id="ahz:APS56_08780"/>
<evidence type="ECO:0000313" key="4">
    <source>
        <dbReference type="Proteomes" id="UP000057981"/>
    </source>
</evidence>
<dbReference type="EMBL" id="CP012898">
    <property type="protein sequence ID" value="ALJ05211.1"/>
    <property type="molecule type" value="Genomic_DNA"/>
</dbReference>
<dbReference type="STRING" id="1736674.APS56_08780"/>
<name>A0A0P0CL97_9FLAO</name>
<dbReference type="PANTHER" id="PTHR11614">
    <property type="entry name" value="PHOSPHOLIPASE-RELATED"/>
    <property type="match status" value="1"/>
</dbReference>
<dbReference type="InterPro" id="IPR029058">
    <property type="entry name" value="AB_hydrolase_fold"/>
</dbReference>
<dbReference type="InterPro" id="IPR022742">
    <property type="entry name" value="Hydrolase_4"/>
</dbReference>
<keyword evidence="1" id="KW-0472">Membrane</keyword>
<keyword evidence="1" id="KW-0812">Transmembrane</keyword>
<protein>
    <recommendedName>
        <fullName evidence="2">Serine aminopeptidase S33 domain-containing protein</fullName>
    </recommendedName>
</protein>
<evidence type="ECO:0000259" key="2">
    <source>
        <dbReference type="Pfam" id="PF12146"/>
    </source>
</evidence>
<feature type="transmembrane region" description="Helical" evidence="1">
    <location>
        <begin position="12"/>
        <end position="31"/>
    </location>
</feature>
<organism evidence="3 4">
    <name type="scientific">Pseudalgibacter alginicilyticus</name>
    <dbReference type="NCBI Taxonomy" id="1736674"/>
    <lineage>
        <taxon>Bacteria</taxon>
        <taxon>Pseudomonadati</taxon>
        <taxon>Bacteroidota</taxon>
        <taxon>Flavobacteriia</taxon>
        <taxon>Flavobacteriales</taxon>
        <taxon>Flavobacteriaceae</taxon>
        <taxon>Pseudalgibacter</taxon>
    </lineage>
</organism>
<dbReference type="RefSeq" id="WP_054727266.1">
    <property type="nucleotide sequence ID" value="NZ_CP012898.1"/>
</dbReference>
<dbReference type="Proteomes" id="UP000057981">
    <property type="component" value="Chromosome"/>
</dbReference>
<reference evidence="3 4" key="1">
    <citation type="submission" date="2015-10" db="EMBL/GenBank/DDBJ databases">
        <authorList>
            <person name="Gilbert D.G."/>
        </authorList>
    </citation>
    <scope>NUCLEOTIDE SEQUENCE [LARGE SCALE GENOMIC DNA]</scope>
    <source>
        <strain evidence="4">HZ-22</strain>
    </source>
</reference>
<dbReference type="AlphaFoldDB" id="A0A0P0CL97"/>
<keyword evidence="4" id="KW-1185">Reference proteome</keyword>
<gene>
    <name evidence="3" type="ORF">APS56_08780</name>
</gene>
<dbReference type="OrthoDB" id="9780932at2"/>
<keyword evidence="1" id="KW-1133">Transmembrane helix</keyword>